<keyword evidence="2" id="KW-1185">Reference proteome</keyword>
<dbReference type="InParanoid" id="A0LNU9"/>
<name>A0LNU9_SYNFM</name>
<gene>
    <name evidence="1" type="ordered locus">Sfum_3429</name>
</gene>
<organism evidence="1 2">
    <name type="scientific">Syntrophobacter fumaroxidans (strain DSM 10017 / MPOB)</name>
    <dbReference type="NCBI Taxonomy" id="335543"/>
    <lineage>
        <taxon>Bacteria</taxon>
        <taxon>Pseudomonadati</taxon>
        <taxon>Thermodesulfobacteriota</taxon>
        <taxon>Syntrophobacteria</taxon>
        <taxon>Syntrophobacterales</taxon>
        <taxon>Syntrophobacteraceae</taxon>
        <taxon>Syntrophobacter</taxon>
    </lineage>
</organism>
<dbReference type="HOGENOM" id="CLU_132631_0_0_7"/>
<dbReference type="eggNOG" id="COG4737">
    <property type="taxonomic scope" value="Bacteria"/>
</dbReference>
<proteinExistence type="predicted"/>
<dbReference type="EMBL" id="CP000478">
    <property type="protein sequence ID" value="ABK19101.1"/>
    <property type="molecule type" value="Genomic_DNA"/>
</dbReference>
<dbReference type="OrthoDB" id="9812066at2"/>
<accession>A0LNU9</accession>
<evidence type="ECO:0008006" key="3">
    <source>
        <dbReference type="Google" id="ProtNLM"/>
    </source>
</evidence>
<protein>
    <recommendedName>
        <fullName evidence="3">Type II toxin-antitoxin system RelE/ParE family toxin</fullName>
    </recommendedName>
</protein>
<dbReference type="RefSeq" id="WP_011700226.1">
    <property type="nucleotide sequence ID" value="NC_008554.1"/>
</dbReference>
<dbReference type="STRING" id="335543.Sfum_3429"/>
<reference evidence="1 2" key="1">
    <citation type="submission" date="2006-10" db="EMBL/GenBank/DDBJ databases">
        <title>Complete sequence of Syntrophobacter fumaroxidans MPOB.</title>
        <authorList>
            <consortium name="US DOE Joint Genome Institute"/>
            <person name="Copeland A."/>
            <person name="Lucas S."/>
            <person name="Lapidus A."/>
            <person name="Barry K."/>
            <person name="Detter J.C."/>
            <person name="Glavina del Rio T."/>
            <person name="Hammon N."/>
            <person name="Israni S."/>
            <person name="Pitluck S."/>
            <person name="Goltsman E.G."/>
            <person name="Martinez M."/>
            <person name="Schmutz J."/>
            <person name="Larimer F."/>
            <person name="Land M."/>
            <person name="Hauser L."/>
            <person name="Kyrpides N."/>
            <person name="Kim E."/>
            <person name="Boone D.R."/>
            <person name="Brockman F."/>
            <person name="Culley D."/>
            <person name="Ferry J."/>
            <person name="Gunsalus R."/>
            <person name="McInerney M.J."/>
            <person name="Morrison M."/>
            <person name="Plugge C."/>
            <person name="Rohlin L."/>
            <person name="Scholten J."/>
            <person name="Sieber J."/>
            <person name="Stams A.J.M."/>
            <person name="Worm P."/>
            <person name="Henstra A.M."/>
            <person name="Richardson P."/>
        </authorList>
    </citation>
    <scope>NUCLEOTIDE SEQUENCE [LARGE SCALE GENOMIC DNA]</scope>
    <source>
        <strain evidence="2">DSM 10017 / MPOB</strain>
    </source>
</reference>
<dbReference type="PIRSF" id="PIRSF018634">
    <property type="entry name" value="UCP018634"/>
    <property type="match status" value="1"/>
</dbReference>
<evidence type="ECO:0000313" key="2">
    <source>
        <dbReference type="Proteomes" id="UP000001784"/>
    </source>
</evidence>
<dbReference type="AlphaFoldDB" id="A0LNU9"/>
<dbReference type="Pfam" id="PF06296">
    <property type="entry name" value="RelE"/>
    <property type="match status" value="1"/>
</dbReference>
<dbReference type="KEGG" id="sfu:Sfum_3429"/>
<dbReference type="InterPro" id="IPR009387">
    <property type="entry name" value="HigB-2"/>
</dbReference>
<evidence type="ECO:0000313" key="1">
    <source>
        <dbReference type="EMBL" id="ABK19101.1"/>
    </source>
</evidence>
<dbReference type="Proteomes" id="UP000001784">
    <property type="component" value="Chromosome"/>
</dbReference>
<sequence>MRVFKTKWFVRYARRERIKDQSLCEAIERAERGMIDADLGGGVIKQRVGRAGRGRSAGYRVLAAYRCGDRAVFLYGFAKNERDNIEDDELATLSEIATGWLTANDQGLMRALDGGFLQEVGYDEEKQDS</sequence>